<feature type="compositionally biased region" description="Low complexity" evidence="1">
    <location>
        <begin position="463"/>
        <end position="475"/>
    </location>
</feature>
<keyword evidence="2" id="KW-0812">Transmembrane</keyword>
<accession>A0A2K1SV91</accession>
<feature type="region of interest" description="Disordered" evidence="1">
    <location>
        <begin position="327"/>
        <end position="354"/>
    </location>
</feature>
<feature type="transmembrane region" description="Helical" evidence="2">
    <location>
        <begin position="263"/>
        <end position="283"/>
    </location>
</feature>
<feature type="compositionally biased region" description="Polar residues" evidence="1">
    <location>
        <begin position="543"/>
        <end position="552"/>
    </location>
</feature>
<dbReference type="RefSeq" id="WP_103084436.1">
    <property type="nucleotide sequence ID" value="NZ_MNLH01000002.1"/>
</dbReference>
<feature type="region of interest" description="Disordered" evidence="1">
    <location>
        <begin position="371"/>
        <end position="406"/>
    </location>
</feature>
<organism evidence="3 4">
    <name type="scientific">Gardnerella vaginalis</name>
    <dbReference type="NCBI Taxonomy" id="2702"/>
    <lineage>
        <taxon>Bacteria</taxon>
        <taxon>Bacillati</taxon>
        <taxon>Actinomycetota</taxon>
        <taxon>Actinomycetes</taxon>
        <taxon>Bifidobacteriales</taxon>
        <taxon>Bifidobacteriaceae</taxon>
        <taxon>Gardnerella</taxon>
    </lineage>
</organism>
<evidence type="ECO:0000313" key="4">
    <source>
        <dbReference type="Proteomes" id="UP000236146"/>
    </source>
</evidence>
<feature type="compositionally biased region" description="Low complexity" evidence="1">
    <location>
        <begin position="127"/>
        <end position="138"/>
    </location>
</feature>
<feature type="compositionally biased region" description="Polar residues" evidence="1">
    <location>
        <begin position="208"/>
        <end position="223"/>
    </location>
</feature>
<feature type="region of interest" description="Disordered" evidence="1">
    <location>
        <begin position="115"/>
        <end position="156"/>
    </location>
</feature>
<evidence type="ECO:0000313" key="3">
    <source>
        <dbReference type="EMBL" id="PNS43435.1"/>
    </source>
</evidence>
<feature type="region of interest" description="Disordered" evidence="1">
    <location>
        <begin position="461"/>
        <end position="620"/>
    </location>
</feature>
<feature type="compositionally biased region" description="Low complexity" evidence="1">
    <location>
        <begin position="371"/>
        <end position="390"/>
    </location>
</feature>
<proteinExistence type="predicted"/>
<reference evidence="3 4" key="1">
    <citation type="submission" date="2016-10" db="EMBL/GenBank/DDBJ databases">
        <authorList>
            <person name="Varghese N."/>
        </authorList>
    </citation>
    <scope>NUCLEOTIDE SEQUENCE [LARGE SCALE GENOMIC DNA]</scope>
    <source>
        <strain evidence="3 4">KA00225</strain>
    </source>
</reference>
<feature type="compositionally biased region" description="Basic and acidic residues" evidence="1">
    <location>
        <begin position="553"/>
        <end position="565"/>
    </location>
</feature>
<evidence type="ECO:0000256" key="2">
    <source>
        <dbReference type="SAM" id="Phobius"/>
    </source>
</evidence>
<feature type="compositionally biased region" description="Basic and acidic residues" evidence="1">
    <location>
        <begin position="139"/>
        <end position="156"/>
    </location>
</feature>
<keyword evidence="2" id="KW-1133">Transmembrane helix</keyword>
<dbReference type="AlphaFoldDB" id="A0A2K1SV91"/>
<feature type="compositionally biased region" description="Polar residues" evidence="1">
    <location>
        <begin position="513"/>
        <end position="524"/>
    </location>
</feature>
<dbReference type="EMBL" id="MNLH01000002">
    <property type="protein sequence ID" value="PNS43435.1"/>
    <property type="molecule type" value="Genomic_DNA"/>
</dbReference>
<feature type="compositionally biased region" description="Acidic residues" evidence="1">
    <location>
        <begin position="485"/>
        <end position="496"/>
    </location>
</feature>
<feature type="compositionally biased region" description="Low complexity" evidence="1">
    <location>
        <begin position="566"/>
        <end position="588"/>
    </location>
</feature>
<feature type="compositionally biased region" description="Basic residues" evidence="1">
    <location>
        <begin position="327"/>
        <end position="347"/>
    </location>
</feature>
<name>A0A2K1SV91_GARVA</name>
<protein>
    <submittedName>
        <fullName evidence="3">Uncharacterized protein</fullName>
    </submittedName>
</protein>
<keyword evidence="2" id="KW-0472">Membrane</keyword>
<gene>
    <name evidence="3" type="ORF">BFS05_02330</name>
</gene>
<dbReference type="Proteomes" id="UP000236146">
    <property type="component" value="Unassembled WGS sequence"/>
</dbReference>
<evidence type="ECO:0000256" key="1">
    <source>
        <dbReference type="SAM" id="MobiDB-lite"/>
    </source>
</evidence>
<feature type="region of interest" description="Disordered" evidence="1">
    <location>
        <begin position="195"/>
        <end position="223"/>
    </location>
</feature>
<sequence length="620" mass="68472">MQKVTMRAKIMRGIVAPLFVALAIVSIVLGVLNSTIWKPDPVINAYGHIVGKRYIMTDPGVMNMVDNHVRIDVAVEGTHKPVCIASALAKDARGWVSGYPVQRITGLKDWNKLSSIPQDAEGDKDPNSNNDSSSNVSKSKSDSKDSASDASNKNKDVSFENSDLWEQRSCQAGIARLSVNLSDFIQSRSGVYMHTESGKRDADGVEASISQKSGRTNSSDNTSALRSQLSKRVFLIDLGDNSKNAYIEMRWRRHSVPNFATPLYFIGALFIVMAVLSATLFSMAPHKRRNKRFVASRSGALESENKREEVSISEAFAGTFVELFGSRRKKKSSGSHARHGAHARKGKRNNEISADKQDDLKYSVVISADNSSLNSENNGASGASGTSGAKKSSENINPHDFNDETKVISRDELQSYFARFAQETYEDSNTDFSGEEETGENAVIGKDAVRKLVNNADLSVIQNGNNGSNNLNDGNSGNGGNGGTDDNDNDEDNGDALDDKSESESESDDVSSRNKNSVKDGSQYRSKNNSRKRDKKIQWPSRKYNSSRQNNTSEDKRNTGEDKRNNSVNTSNTSSSNNDSDNQNQRNNRNNRRTFVKYRKDNYRLRNKRRSRNSSENDGE</sequence>
<comment type="caution">
    <text evidence="3">The sequence shown here is derived from an EMBL/GenBank/DDBJ whole genome shotgun (WGS) entry which is preliminary data.</text>
</comment>
<dbReference type="OrthoDB" id="3249401at2"/>